<feature type="transmembrane region" description="Helical" evidence="6">
    <location>
        <begin position="80"/>
        <end position="101"/>
    </location>
</feature>
<feature type="domain" description="PAC" evidence="9">
    <location>
        <begin position="440"/>
        <end position="492"/>
    </location>
</feature>
<dbReference type="InterPro" id="IPR003594">
    <property type="entry name" value="HATPase_dom"/>
</dbReference>
<dbReference type="PANTHER" id="PTHR43304">
    <property type="entry name" value="PHYTOCHROME-LIKE PROTEIN CPH1"/>
    <property type="match status" value="1"/>
</dbReference>
<dbReference type="SMART" id="SM00388">
    <property type="entry name" value="HisKA"/>
    <property type="match status" value="1"/>
</dbReference>
<evidence type="ECO:0000313" key="11">
    <source>
        <dbReference type="Proteomes" id="UP000030907"/>
    </source>
</evidence>
<dbReference type="SUPFAM" id="SSF55785">
    <property type="entry name" value="PYP-like sensor domain (PAS domain)"/>
    <property type="match status" value="2"/>
</dbReference>
<evidence type="ECO:0000256" key="6">
    <source>
        <dbReference type="SAM" id="Phobius"/>
    </source>
</evidence>
<organism evidence="10 11">
    <name type="scientific">Sphingopyxis fribergensis</name>
    <dbReference type="NCBI Taxonomy" id="1515612"/>
    <lineage>
        <taxon>Bacteria</taxon>
        <taxon>Pseudomonadati</taxon>
        <taxon>Pseudomonadota</taxon>
        <taxon>Alphaproteobacteria</taxon>
        <taxon>Sphingomonadales</taxon>
        <taxon>Sphingomonadaceae</taxon>
        <taxon>Sphingopyxis</taxon>
    </lineage>
</organism>
<dbReference type="InterPro" id="IPR013655">
    <property type="entry name" value="PAS_fold_3"/>
</dbReference>
<keyword evidence="6" id="KW-1133">Transmembrane helix</keyword>
<dbReference type="SUPFAM" id="SSF47384">
    <property type="entry name" value="Homodimeric domain of signal transducing histidine kinase"/>
    <property type="match status" value="1"/>
</dbReference>
<dbReference type="CDD" id="cd00082">
    <property type="entry name" value="HisKA"/>
    <property type="match status" value="1"/>
</dbReference>
<dbReference type="KEGG" id="sphk:SKP52_08035"/>
<gene>
    <name evidence="10" type="ORF">SKP52_08035</name>
</gene>
<dbReference type="InterPro" id="IPR000014">
    <property type="entry name" value="PAS"/>
</dbReference>
<evidence type="ECO:0000256" key="2">
    <source>
        <dbReference type="ARBA" id="ARBA00012438"/>
    </source>
</evidence>
<name>A0A0A7PEJ1_9SPHN</name>
<evidence type="ECO:0000313" key="10">
    <source>
        <dbReference type="EMBL" id="AJA08526.1"/>
    </source>
</evidence>
<dbReference type="PRINTS" id="PR00344">
    <property type="entry name" value="BCTRLSENSOR"/>
</dbReference>
<dbReference type="InterPro" id="IPR005467">
    <property type="entry name" value="His_kinase_dom"/>
</dbReference>
<dbReference type="PROSITE" id="PS50109">
    <property type="entry name" value="HIS_KIN"/>
    <property type="match status" value="1"/>
</dbReference>
<comment type="catalytic activity">
    <reaction evidence="1">
        <text>ATP + protein L-histidine = ADP + protein N-phospho-L-histidine.</text>
        <dbReference type="EC" id="2.7.13.3"/>
    </reaction>
</comment>
<evidence type="ECO:0000256" key="3">
    <source>
        <dbReference type="ARBA" id="ARBA00022553"/>
    </source>
</evidence>
<dbReference type="InterPro" id="IPR003661">
    <property type="entry name" value="HisK_dim/P_dom"/>
</dbReference>
<reference evidence="10 11" key="1">
    <citation type="journal article" date="2015" name="Int. J. Syst. Evol. Microbiol.">
        <title>Description of Sphingopyxis fribergensis sp. nov. - a soil bacterium with the ability to degrade styrene and phenylacetic acid.</title>
        <authorList>
            <person name="Oelschlagel M."/>
            <person name="Ruckert C."/>
            <person name="Kalinowski J."/>
            <person name="Schmidt G."/>
            <person name="Schlomann M."/>
            <person name="Tischler D."/>
        </authorList>
    </citation>
    <scope>NUCLEOTIDE SEQUENCE [LARGE SCALE GENOMIC DNA]</scope>
    <source>
        <strain evidence="10 11">Kp5.2</strain>
    </source>
</reference>
<accession>A0A0A7PEJ1</accession>
<proteinExistence type="predicted"/>
<evidence type="ECO:0000256" key="4">
    <source>
        <dbReference type="ARBA" id="ARBA00022679"/>
    </source>
</evidence>
<dbReference type="SMART" id="SM00086">
    <property type="entry name" value="PAC"/>
    <property type="match status" value="2"/>
</dbReference>
<feature type="domain" description="PAS" evidence="8">
    <location>
        <begin position="360"/>
        <end position="437"/>
    </location>
</feature>
<feature type="transmembrane region" description="Helical" evidence="6">
    <location>
        <begin position="40"/>
        <end position="73"/>
    </location>
</feature>
<dbReference type="SUPFAM" id="SSF55874">
    <property type="entry name" value="ATPase domain of HSP90 chaperone/DNA topoisomerase II/histidine kinase"/>
    <property type="match status" value="1"/>
</dbReference>
<keyword evidence="6" id="KW-0812">Transmembrane</keyword>
<dbReference type="Proteomes" id="UP000030907">
    <property type="component" value="Chromosome"/>
</dbReference>
<dbReference type="InterPro" id="IPR035965">
    <property type="entry name" value="PAS-like_dom_sf"/>
</dbReference>
<dbReference type="Pfam" id="PF08447">
    <property type="entry name" value="PAS_3"/>
    <property type="match status" value="2"/>
</dbReference>
<dbReference type="PROSITE" id="PS50113">
    <property type="entry name" value="PAC"/>
    <property type="match status" value="2"/>
</dbReference>
<dbReference type="PROSITE" id="PS50112">
    <property type="entry name" value="PAS"/>
    <property type="match status" value="1"/>
</dbReference>
<feature type="domain" description="Histidine kinase" evidence="7">
    <location>
        <begin position="512"/>
        <end position="725"/>
    </location>
</feature>
<keyword evidence="11" id="KW-1185">Reference proteome</keyword>
<dbReference type="GO" id="GO:0000155">
    <property type="term" value="F:phosphorelay sensor kinase activity"/>
    <property type="evidence" value="ECO:0007669"/>
    <property type="project" value="InterPro"/>
</dbReference>
<dbReference type="STRING" id="1515612.SKP52_08035"/>
<dbReference type="AlphaFoldDB" id="A0A0A7PEJ1"/>
<feature type="domain" description="PAC" evidence="9">
    <location>
        <begin position="307"/>
        <end position="359"/>
    </location>
</feature>
<evidence type="ECO:0000259" key="8">
    <source>
        <dbReference type="PROSITE" id="PS50112"/>
    </source>
</evidence>
<dbReference type="EC" id="2.7.13.3" evidence="2"/>
<dbReference type="Pfam" id="PF02518">
    <property type="entry name" value="HATPase_c"/>
    <property type="match status" value="1"/>
</dbReference>
<dbReference type="InterPro" id="IPR001610">
    <property type="entry name" value="PAC"/>
</dbReference>
<dbReference type="InterPro" id="IPR000700">
    <property type="entry name" value="PAS-assoc_C"/>
</dbReference>
<sequence length="728" mass="79349">MAPFFRGQCPDADTAAVIGRHSLATGTRSKLVQAVSDRRAIVVLISACGGFLAALLGEPIGLFAPFSALLIFVRRRRRSVLLAALALLLVLAMIALLLAGAPASESRLSWIGLFFTALCIGAILGGTEPARIEPIADPAQNGRLPKDMHPDDAPAVEQARARAFWSGVPQIVSYRARTAEGEWRRAAFIAEPSNAGNIRPDPMVHDPHEPWTMAESFGKTIDAVHAARILESFYGAAFAFDAGGQFTYATPVAQTSISMTLDDLNMPLGGGAFVEGGDFGWKRGVHPDDYPGAASELRRCLRSGDPYNYEYRVLRTTGEYIWHRFAIRPTHDAEGAITGWFGTGFDIDLFRKTEDALRESERSLRELIETAPALIWSMTPEGEPVYFSRQLREFFGFDVMDRDVAGTSRLQSVLRTVIHPDDIEKVNQRFAHSLRTGAPYSLTHRQRRFDGVYRWVETRIAAMRGADGAIVQWNGVCLDIEDQVRAQEELLRTQEKLSRAAQAASLAELSASIAHEVNQPLAAIMTNAQACARWLVADPPNVARAQMIVDRITQSAQSAADIVSHIRSLFSQSSEPRIGIAIDALVAEVCGVIAEQAARCNVQLDVQVPPGLPCVAIDPIQIQQVLVNLLRNGIEAMDGMLADKRLLVTARTDGDEMLRVEVTDSGVGVLDPDRMFEAFFTTKPQGMGMGLAICRSIIESHGGRLWAEAAQPTGARLAFTLPVGSLNA</sequence>
<evidence type="ECO:0000256" key="1">
    <source>
        <dbReference type="ARBA" id="ARBA00000085"/>
    </source>
</evidence>
<keyword evidence="5" id="KW-0418">Kinase</keyword>
<dbReference type="EMBL" id="CP009122">
    <property type="protein sequence ID" value="AJA08526.1"/>
    <property type="molecule type" value="Genomic_DNA"/>
</dbReference>
<dbReference type="InterPro" id="IPR036890">
    <property type="entry name" value="HATPase_C_sf"/>
</dbReference>
<dbReference type="PANTHER" id="PTHR43304:SF1">
    <property type="entry name" value="PAC DOMAIN-CONTAINING PROTEIN"/>
    <property type="match status" value="1"/>
</dbReference>
<dbReference type="SMART" id="SM00387">
    <property type="entry name" value="HATPase_c"/>
    <property type="match status" value="1"/>
</dbReference>
<dbReference type="OrthoDB" id="9789238at2"/>
<keyword evidence="6" id="KW-0472">Membrane</keyword>
<evidence type="ECO:0000259" key="7">
    <source>
        <dbReference type="PROSITE" id="PS50109"/>
    </source>
</evidence>
<dbReference type="CDD" id="cd00130">
    <property type="entry name" value="PAS"/>
    <property type="match status" value="2"/>
</dbReference>
<evidence type="ECO:0000256" key="5">
    <source>
        <dbReference type="ARBA" id="ARBA00022777"/>
    </source>
</evidence>
<protein>
    <recommendedName>
        <fullName evidence="2">histidine kinase</fullName>
        <ecNumber evidence="2">2.7.13.3</ecNumber>
    </recommendedName>
</protein>
<dbReference type="Gene3D" id="1.10.287.130">
    <property type="match status" value="1"/>
</dbReference>
<dbReference type="InterPro" id="IPR052162">
    <property type="entry name" value="Sensor_kinase/Photoreceptor"/>
</dbReference>
<keyword evidence="4" id="KW-0808">Transferase</keyword>
<dbReference type="HOGENOM" id="CLU_380305_0_0_5"/>
<dbReference type="Pfam" id="PF00512">
    <property type="entry name" value="HisKA"/>
    <property type="match status" value="1"/>
</dbReference>
<evidence type="ECO:0000259" key="9">
    <source>
        <dbReference type="PROSITE" id="PS50113"/>
    </source>
</evidence>
<dbReference type="InterPro" id="IPR004358">
    <property type="entry name" value="Sig_transdc_His_kin-like_C"/>
</dbReference>
<dbReference type="Gene3D" id="3.30.565.10">
    <property type="entry name" value="Histidine kinase-like ATPase, C-terminal domain"/>
    <property type="match status" value="1"/>
</dbReference>
<dbReference type="InterPro" id="IPR036097">
    <property type="entry name" value="HisK_dim/P_sf"/>
</dbReference>
<dbReference type="FunFam" id="3.30.450.20:FF:000099">
    <property type="entry name" value="Sensory box sensor histidine kinase"/>
    <property type="match status" value="1"/>
</dbReference>
<dbReference type="Gene3D" id="3.30.450.20">
    <property type="entry name" value="PAS domain"/>
    <property type="match status" value="2"/>
</dbReference>
<feature type="transmembrane region" description="Helical" evidence="6">
    <location>
        <begin position="107"/>
        <end position="125"/>
    </location>
</feature>
<keyword evidence="3" id="KW-0597">Phosphoprotein</keyword>
<dbReference type="NCBIfam" id="TIGR00229">
    <property type="entry name" value="sensory_box"/>
    <property type="match status" value="1"/>
</dbReference>